<evidence type="ECO:0008006" key="3">
    <source>
        <dbReference type="Google" id="ProtNLM"/>
    </source>
</evidence>
<evidence type="ECO:0000313" key="2">
    <source>
        <dbReference type="Proteomes" id="UP000837857"/>
    </source>
</evidence>
<keyword evidence="2" id="KW-1185">Reference proteome</keyword>
<dbReference type="EMBL" id="OW152826">
    <property type="protein sequence ID" value="CAH2042481.1"/>
    <property type="molecule type" value="Genomic_DNA"/>
</dbReference>
<dbReference type="Proteomes" id="UP000837857">
    <property type="component" value="Chromosome 14"/>
</dbReference>
<proteinExistence type="predicted"/>
<name>A0ABN8I098_9NEOP</name>
<protein>
    <recommendedName>
        <fullName evidence="3">Secreted protein</fullName>
    </recommendedName>
</protein>
<organism evidence="1 2">
    <name type="scientific">Iphiclides podalirius</name>
    <name type="common">scarce swallowtail</name>
    <dbReference type="NCBI Taxonomy" id="110791"/>
    <lineage>
        <taxon>Eukaryota</taxon>
        <taxon>Metazoa</taxon>
        <taxon>Ecdysozoa</taxon>
        <taxon>Arthropoda</taxon>
        <taxon>Hexapoda</taxon>
        <taxon>Insecta</taxon>
        <taxon>Pterygota</taxon>
        <taxon>Neoptera</taxon>
        <taxon>Endopterygota</taxon>
        <taxon>Lepidoptera</taxon>
        <taxon>Glossata</taxon>
        <taxon>Ditrysia</taxon>
        <taxon>Papilionoidea</taxon>
        <taxon>Papilionidae</taxon>
        <taxon>Papilioninae</taxon>
        <taxon>Iphiclides</taxon>
    </lineage>
</organism>
<evidence type="ECO:0000313" key="1">
    <source>
        <dbReference type="EMBL" id="CAH2042481.1"/>
    </source>
</evidence>
<reference evidence="1" key="1">
    <citation type="submission" date="2022-03" db="EMBL/GenBank/DDBJ databases">
        <authorList>
            <person name="Martin H S."/>
        </authorList>
    </citation>
    <scope>NUCLEOTIDE SEQUENCE</scope>
</reference>
<gene>
    <name evidence="1" type="ORF">IPOD504_LOCUS3854</name>
</gene>
<sequence length="150" mass="16489">MRIAGLGAPSSRDATFYASRAALLTPLLVSARLTYAANAPNGRLGRKVVNGTTHGQRQNFFRSHCCALCLTISPFAYRTRRVRNARKGARAFLVAVSGLVCGVLHGPCYDTRLFGVKKRYRAVASRRRFLAPVPDTASRFYEATARGRLI</sequence>
<accession>A0ABN8I098</accession>
<feature type="non-terminal residue" evidence="1">
    <location>
        <position position="150"/>
    </location>
</feature>